<dbReference type="InterPro" id="IPR026960">
    <property type="entry name" value="RVT-Znf"/>
</dbReference>
<protein>
    <recommendedName>
        <fullName evidence="2">Reverse transcriptase zinc-binding domain-containing protein</fullName>
    </recommendedName>
</protein>
<gene>
    <name evidence="3" type="ORF">RIF29_40047</name>
</gene>
<feature type="compositionally biased region" description="Polar residues" evidence="1">
    <location>
        <begin position="159"/>
        <end position="180"/>
    </location>
</feature>
<evidence type="ECO:0000256" key="1">
    <source>
        <dbReference type="SAM" id="MobiDB-lite"/>
    </source>
</evidence>
<comment type="caution">
    <text evidence="3">The sequence shown here is derived from an EMBL/GenBank/DDBJ whole genome shotgun (WGS) entry which is preliminary data.</text>
</comment>
<name>A0AAN9E8P9_CROPI</name>
<dbReference type="AlphaFoldDB" id="A0AAN9E8P9"/>
<dbReference type="EMBL" id="JAYWIO010000008">
    <property type="protein sequence ID" value="KAK7245212.1"/>
    <property type="molecule type" value="Genomic_DNA"/>
</dbReference>
<reference evidence="3 4" key="1">
    <citation type="submission" date="2024-01" db="EMBL/GenBank/DDBJ databases">
        <title>The genomes of 5 underutilized Papilionoideae crops provide insights into root nodulation and disease resistanc.</title>
        <authorList>
            <person name="Yuan L."/>
        </authorList>
    </citation>
    <scope>NUCLEOTIDE SEQUENCE [LARGE SCALE GENOMIC DNA]</scope>
    <source>
        <strain evidence="3">ZHUSHIDOU_FW_LH</strain>
        <tissue evidence="3">Leaf</tissue>
    </source>
</reference>
<dbReference type="Pfam" id="PF13966">
    <property type="entry name" value="zf-RVT"/>
    <property type="match status" value="1"/>
</dbReference>
<sequence>MNVDGKEDSMAGRLIQKENHEIMSLDSAAISKESMDVQDNSNPFGPWLLVKRFARKKERLGSKIENRSISGGINFNVQRPANKGRFDLLNYEEEEEHFAANEPNIVSNVHGDHAGGNVVDHQATNVVEAGPNAVGQQQSLISQPKKGPRVRNEWGGKNPQLNRGKQTWAQQKQQRPSSKQLLGPISNEKPEIGNSSSKEVSSQGKFKGSNEYKEAMLAKEREALHLMKILEKKNGHVIENYAIQTYLPRNEAINFAQKNTPSPSTSQPQPKPPEDSVLDGTGQRDTLAWSYSSDGWFSIATAYQSIQEDDSNVKQCNFNRIWSWKGPQRVRVLLWKIANDALMTNSNRRRRNITNDDTCMICNTREVEDLLHALRDCVHAKRI</sequence>
<accession>A0AAN9E8P9</accession>
<proteinExistence type="predicted"/>
<feature type="domain" description="Reverse transcriptase zinc-binding" evidence="2">
    <location>
        <begin position="297"/>
        <end position="382"/>
    </location>
</feature>
<feature type="compositionally biased region" description="Low complexity" evidence="1">
    <location>
        <begin position="257"/>
        <end position="268"/>
    </location>
</feature>
<evidence type="ECO:0000259" key="2">
    <source>
        <dbReference type="Pfam" id="PF13966"/>
    </source>
</evidence>
<feature type="region of interest" description="Disordered" evidence="1">
    <location>
        <begin position="134"/>
        <end position="209"/>
    </location>
</feature>
<evidence type="ECO:0000313" key="4">
    <source>
        <dbReference type="Proteomes" id="UP001372338"/>
    </source>
</evidence>
<feature type="compositionally biased region" description="Polar residues" evidence="1">
    <location>
        <begin position="193"/>
        <end position="204"/>
    </location>
</feature>
<feature type="region of interest" description="Disordered" evidence="1">
    <location>
        <begin position="256"/>
        <end position="281"/>
    </location>
</feature>
<keyword evidence="4" id="KW-1185">Reference proteome</keyword>
<dbReference type="Proteomes" id="UP001372338">
    <property type="component" value="Unassembled WGS sequence"/>
</dbReference>
<organism evidence="3 4">
    <name type="scientific">Crotalaria pallida</name>
    <name type="common">Smooth rattlebox</name>
    <name type="synonym">Crotalaria striata</name>
    <dbReference type="NCBI Taxonomy" id="3830"/>
    <lineage>
        <taxon>Eukaryota</taxon>
        <taxon>Viridiplantae</taxon>
        <taxon>Streptophyta</taxon>
        <taxon>Embryophyta</taxon>
        <taxon>Tracheophyta</taxon>
        <taxon>Spermatophyta</taxon>
        <taxon>Magnoliopsida</taxon>
        <taxon>eudicotyledons</taxon>
        <taxon>Gunneridae</taxon>
        <taxon>Pentapetalae</taxon>
        <taxon>rosids</taxon>
        <taxon>fabids</taxon>
        <taxon>Fabales</taxon>
        <taxon>Fabaceae</taxon>
        <taxon>Papilionoideae</taxon>
        <taxon>50 kb inversion clade</taxon>
        <taxon>genistoids sensu lato</taxon>
        <taxon>core genistoids</taxon>
        <taxon>Crotalarieae</taxon>
        <taxon>Crotalaria</taxon>
    </lineage>
</organism>
<evidence type="ECO:0000313" key="3">
    <source>
        <dbReference type="EMBL" id="KAK7245212.1"/>
    </source>
</evidence>